<dbReference type="Pfam" id="PF20109">
    <property type="entry name" value="Trans_reg_dom"/>
    <property type="match status" value="1"/>
</dbReference>
<accession>A0A086P7S7</accession>
<proteinExistence type="predicted"/>
<evidence type="ECO:0000313" key="3">
    <source>
        <dbReference type="EMBL" id="KFG89445.1"/>
    </source>
</evidence>
<feature type="domain" description="T6SS Transcription factor RovC-like DNA binding" evidence="1">
    <location>
        <begin position="158"/>
        <end position="239"/>
    </location>
</feature>
<organism evidence="3 4">
    <name type="scientific">Sphingobium herbicidovorans (strain ATCC 700291 / DSM 11019 / CCUG 56400 / KCTC 2939 / LMG 18315 / NBRC 16415 / MH)</name>
    <name type="common">Sphingomonas herbicidovorans</name>
    <dbReference type="NCBI Taxonomy" id="1219045"/>
    <lineage>
        <taxon>Bacteria</taxon>
        <taxon>Pseudomonadati</taxon>
        <taxon>Pseudomonadota</taxon>
        <taxon>Alphaproteobacteria</taxon>
        <taxon>Sphingomonadales</taxon>
        <taxon>Sphingomonadaceae</taxon>
        <taxon>Sphingobium</taxon>
    </lineage>
</organism>
<name>A0A086P7S7_SPHHM</name>
<evidence type="ECO:0000259" key="2">
    <source>
        <dbReference type="Pfam" id="PF20109"/>
    </source>
</evidence>
<reference evidence="3" key="1">
    <citation type="submission" date="2014-08" db="EMBL/GenBank/DDBJ databases">
        <title>Draft genome sequences of Sphingobium herbicidovorans.</title>
        <authorList>
            <person name="Gan H.M."/>
            <person name="Gan H.Y."/>
            <person name="Savka M.A."/>
        </authorList>
    </citation>
    <scope>NUCLEOTIDE SEQUENCE [LARGE SCALE GENOMIC DNA]</scope>
    <source>
        <strain evidence="3">NBRC 16415</strain>
    </source>
</reference>
<dbReference type="EMBL" id="JFZA02000028">
    <property type="protein sequence ID" value="KFG89445.1"/>
    <property type="molecule type" value="Genomic_DNA"/>
</dbReference>
<dbReference type="RefSeq" id="WP_051908348.1">
    <property type="nucleotide sequence ID" value="NZ_BCZD01000040.1"/>
</dbReference>
<evidence type="ECO:0008006" key="5">
    <source>
        <dbReference type="Google" id="ProtNLM"/>
    </source>
</evidence>
<dbReference type="Pfam" id="PF10074">
    <property type="entry name" value="RovC_DNA-bd"/>
    <property type="match status" value="1"/>
</dbReference>
<dbReference type="InterPro" id="IPR045465">
    <property type="entry name" value="Trans_reg_dom"/>
</dbReference>
<dbReference type="InterPro" id="IPR018754">
    <property type="entry name" value="RovC-like_DNA-bd"/>
</dbReference>
<dbReference type="OrthoDB" id="9800831at2"/>
<dbReference type="eggNOG" id="COG5419">
    <property type="taxonomic scope" value="Bacteria"/>
</dbReference>
<comment type="caution">
    <text evidence="3">The sequence shown here is derived from an EMBL/GenBank/DDBJ whole genome shotgun (WGS) entry which is preliminary data.</text>
</comment>
<protein>
    <recommendedName>
        <fullName evidence="5">DUF2285 domain-containing protein</fullName>
    </recommendedName>
</protein>
<sequence>MSGGPAANWRFPEAYGGLLVSDRRAFAWEWLRRSPLYRTLWKNRARVSDERLESLGLHGWIDPALSASEARPIWSVVRDPRVLRGRPARVDSPADDLFDVRDVAPFVSVEIDAEKTEHWLLSDGHWAIRLDLHDGTLLGGPILVEHRISGLQSAKPKLEALRQFVVLAESGRLPRSMMPRERKAAQWILELRVGDAILSGATQQEMARILFGAVIASRRWRIENASHRLRVQRLVRIARRRLADPLSGPWFG</sequence>
<dbReference type="AlphaFoldDB" id="A0A086P7S7"/>
<keyword evidence="4" id="KW-1185">Reference proteome</keyword>
<dbReference type="STRING" id="76947.GCA_002080435_00157"/>
<dbReference type="PATRIC" id="fig|1219045.3.peg.2811"/>
<evidence type="ECO:0000259" key="1">
    <source>
        <dbReference type="Pfam" id="PF10074"/>
    </source>
</evidence>
<dbReference type="Proteomes" id="UP000024284">
    <property type="component" value="Unassembled WGS sequence"/>
</dbReference>
<feature type="domain" description="Transcriptional regulator-like" evidence="2">
    <location>
        <begin position="8"/>
        <end position="46"/>
    </location>
</feature>
<gene>
    <name evidence="3" type="ORF">BV98_002774</name>
</gene>
<evidence type="ECO:0000313" key="4">
    <source>
        <dbReference type="Proteomes" id="UP000024284"/>
    </source>
</evidence>